<dbReference type="Proteomes" id="UP001558613">
    <property type="component" value="Unassembled WGS sequence"/>
</dbReference>
<evidence type="ECO:0000313" key="4">
    <source>
        <dbReference type="Proteomes" id="UP001558613"/>
    </source>
</evidence>
<accession>A0ABR3L4T7</accession>
<dbReference type="PANTHER" id="PTHR24401">
    <property type="entry name" value="SI:CH211-243P7.3-RELATED"/>
    <property type="match status" value="1"/>
</dbReference>
<dbReference type="InterPro" id="IPR046616">
    <property type="entry name" value="DUF6729"/>
</dbReference>
<protein>
    <recommendedName>
        <fullName evidence="2">DUF6729 domain-containing protein</fullName>
    </recommendedName>
</protein>
<dbReference type="PANTHER" id="PTHR24401:SF29">
    <property type="entry name" value="SI:CH211-243P7.3-RELATED"/>
    <property type="match status" value="1"/>
</dbReference>
<feature type="domain" description="DUF6729" evidence="2">
    <location>
        <begin position="2"/>
        <end position="57"/>
    </location>
</feature>
<comment type="caution">
    <text evidence="3">The sequence shown here is derived from an EMBL/GenBank/DDBJ whole genome shotgun (WGS) entry which is preliminary data.</text>
</comment>
<dbReference type="Pfam" id="PF20499">
    <property type="entry name" value="DUF6729"/>
    <property type="match status" value="1"/>
</dbReference>
<proteinExistence type="predicted"/>
<name>A0ABR3L4T7_9TELE</name>
<organism evidence="3 4">
    <name type="scientific">Cirrhinus molitorella</name>
    <name type="common">mud carp</name>
    <dbReference type="NCBI Taxonomy" id="172907"/>
    <lineage>
        <taxon>Eukaryota</taxon>
        <taxon>Metazoa</taxon>
        <taxon>Chordata</taxon>
        <taxon>Craniata</taxon>
        <taxon>Vertebrata</taxon>
        <taxon>Euteleostomi</taxon>
        <taxon>Actinopterygii</taxon>
        <taxon>Neopterygii</taxon>
        <taxon>Teleostei</taxon>
        <taxon>Ostariophysi</taxon>
        <taxon>Cypriniformes</taxon>
        <taxon>Cyprinidae</taxon>
        <taxon>Labeoninae</taxon>
        <taxon>Labeonini</taxon>
        <taxon>Cirrhinus</taxon>
    </lineage>
</organism>
<evidence type="ECO:0000313" key="3">
    <source>
        <dbReference type="EMBL" id="KAL1246543.1"/>
    </source>
</evidence>
<reference evidence="3 4" key="1">
    <citation type="submission" date="2023-09" db="EMBL/GenBank/DDBJ databases">
        <authorList>
            <person name="Wang M."/>
        </authorList>
    </citation>
    <scope>NUCLEOTIDE SEQUENCE [LARGE SCALE GENOMIC DNA]</scope>
    <source>
        <strain evidence="3">GT-2023</strain>
        <tissue evidence="3">Liver</tissue>
    </source>
</reference>
<feature type="compositionally biased region" description="Low complexity" evidence="1">
    <location>
        <begin position="636"/>
        <end position="645"/>
    </location>
</feature>
<dbReference type="EMBL" id="JAYMGO010000227">
    <property type="protein sequence ID" value="KAL1246543.1"/>
    <property type="molecule type" value="Genomic_DNA"/>
</dbReference>
<feature type="region of interest" description="Disordered" evidence="1">
    <location>
        <begin position="636"/>
        <end position="659"/>
    </location>
</feature>
<feature type="region of interest" description="Disordered" evidence="1">
    <location>
        <begin position="404"/>
        <end position="452"/>
    </location>
</feature>
<evidence type="ECO:0000259" key="2">
    <source>
        <dbReference type="Pfam" id="PF20499"/>
    </source>
</evidence>
<evidence type="ECO:0000256" key="1">
    <source>
        <dbReference type="SAM" id="MobiDB-lite"/>
    </source>
</evidence>
<keyword evidence="4" id="KW-1185">Reference proteome</keyword>
<feature type="compositionally biased region" description="Polar residues" evidence="1">
    <location>
        <begin position="437"/>
        <end position="450"/>
    </location>
</feature>
<feature type="compositionally biased region" description="Basic residues" evidence="1">
    <location>
        <begin position="520"/>
        <end position="529"/>
    </location>
</feature>
<feature type="compositionally biased region" description="Low complexity" evidence="1">
    <location>
        <begin position="409"/>
        <end position="423"/>
    </location>
</feature>
<sequence>MEQHSEAWTQRVLQYLTACEPFTRSSLVQPPVFAEPPLLPALPKPKWLLAVYTRDVLWRLHEVKAKITSVLGCVLKMDSTKKVSALFISRNLPDMAAEGHGLDPMAIGLMKRYRDAGEAAPKVMYMDRDCCNQHGQSRVKVMFLEWDELEGRLDICHFMRRFAAGVTTEAHPLYRIFMARLSACIFLWDPEDVAAVTSQKGRSVLALPGGMRNGKDTLGVPLLDHEWIQHIWKEQQKHRQCVQNPENFPLYMKTGTLKKGGVELCCYRCARGSTSLESIHLHLNRFIPGTSASDAHFQAYLLEGLMHWNDDRMEDAIKGASSIRSYGSAMREAVDQLSRTVLGKSWDERYCPPGAFTGELLGIEYLYSQTGRTLTPVFQNPEDEDRLLEEVDDQDLQDEGFDEEIMEDSSSASPASLAEPSTSFGEERQHLAPAPSVLSQPSITGSSLSDEAQGAAIGPDGIAGWDKVQDLAGYLVGLREAPYLTDLQVTEVIQLWTALPDTDKQRINYQPRHQPQLTHGRFKAPKRSRVTPGVESGLLSPDPIAVANTQLPPPREKLDEAPSTSGPKHPFILPLNQEGQAPILQPGRRPAATRECPNAPAPTVSGVVQPSCSAPGALLGTLVLNPDMTLSVGISSSGASTSGAGPAPPAPASDAPVSRYTQRNRRWRALEMESGVHKRKYVSGVTFNMCSKCGQPKTKEF</sequence>
<gene>
    <name evidence="3" type="ORF">QQF64_034588</name>
</gene>
<feature type="region of interest" description="Disordered" evidence="1">
    <location>
        <begin position="511"/>
        <end position="569"/>
    </location>
</feature>